<proteinExistence type="predicted"/>
<evidence type="ECO:0000313" key="2">
    <source>
        <dbReference type="EMBL" id="ALF17200.1"/>
    </source>
</evidence>
<keyword evidence="1" id="KW-0812">Transmembrane</keyword>
<gene>
    <name evidence="2" type="ORF">RN98_03010</name>
</gene>
<dbReference type="EMBL" id="CP012713">
    <property type="protein sequence ID" value="ALF17200.1"/>
    <property type="molecule type" value="Genomic_DNA"/>
</dbReference>
<organism evidence="2">
    <name type="scientific">Fusobacterium animalis</name>
    <dbReference type="NCBI Taxonomy" id="76859"/>
    <lineage>
        <taxon>Bacteria</taxon>
        <taxon>Fusobacteriati</taxon>
        <taxon>Fusobacteriota</taxon>
        <taxon>Fusobacteriia</taxon>
        <taxon>Fusobacteriales</taxon>
        <taxon>Fusobacteriaceae</taxon>
        <taxon>Fusobacterium</taxon>
    </lineage>
</organism>
<dbReference type="Proteomes" id="UP000063147">
    <property type="component" value="Chromosome"/>
</dbReference>
<name>A0A0M4SCD7_9FUSO</name>
<dbReference type="PATRIC" id="fig|76859.3.peg.591"/>
<sequence length="166" mass="19375">MHNVFWLFPIVFMLHEMEEIIGFKIWLDKNIDIVKRYNKISMIYQNYSNEGFSVAVLEEYLLCILVTGVSIFLKMYIIWVGAFIAFSGHLLVHIIQSIVIKRYVPALVSSIILLPISVFLINEVIHTFRYTFSSIVISSIICIIVMLLNLMFIHKIMKKVSEKIKN</sequence>
<dbReference type="OrthoDB" id="80411at2"/>
<reference evidence="2 3" key="1">
    <citation type="submission" date="2015-09" db="EMBL/GenBank/DDBJ databases">
        <authorList>
            <person name="Jackson K.R."/>
            <person name="Lunt B.L."/>
            <person name="Fisher J.N.B."/>
            <person name="Gardner A.V."/>
            <person name="Bailey M.E."/>
            <person name="Deus L.M."/>
            <person name="Earl A.S."/>
            <person name="Gibby P.D."/>
            <person name="Hartmann K.A."/>
            <person name="Liu J.E."/>
            <person name="Manci A.M."/>
            <person name="Nielsen D.A."/>
            <person name="Solomon M.B."/>
            <person name="Breakwell D.P."/>
            <person name="Burnett S.H."/>
            <person name="Grose J.H."/>
        </authorList>
    </citation>
    <scope>NUCLEOTIDE SEQUENCE [LARGE SCALE GENOMIC DNA]</scope>
    <source>
        <strain evidence="2 3">KCOM 1279</strain>
    </source>
</reference>
<keyword evidence="1" id="KW-1133">Transmembrane helix</keyword>
<feature type="transmembrane region" description="Helical" evidence="1">
    <location>
        <begin position="6"/>
        <end position="27"/>
    </location>
</feature>
<accession>A0A0M4SCD7</accession>
<feature type="transmembrane region" description="Helical" evidence="1">
    <location>
        <begin position="47"/>
        <end position="70"/>
    </location>
</feature>
<dbReference type="AlphaFoldDB" id="A0A0M4SCD7"/>
<feature type="transmembrane region" description="Helical" evidence="1">
    <location>
        <begin position="76"/>
        <end position="95"/>
    </location>
</feature>
<dbReference type="RefSeq" id="WP_060675810.1">
    <property type="nucleotide sequence ID" value="NZ_CP012713.1"/>
</dbReference>
<keyword evidence="1" id="KW-0472">Membrane</keyword>
<evidence type="ECO:0000256" key="1">
    <source>
        <dbReference type="SAM" id="Phobius"/>
    </source>
</evidence>
<evidence type="ECO:0000313" key="3">
    <source>
        <dbReference type="Proteomes" id="UP000063147"/>
    </source>
</evidence>
<evidence type="ECO:0008006" key="4">
    <source>
        <dbReference type="Google" id="ProtNLM"/>
    </source>
</evidence>
<dbReference type="Pfam" id="PF13787">
    <property type="entry name" value="HXXEE"/>
    <property type="match status" value="1"/>
</dbReference>
<feature type="transmembrane region" description="Helical" evidence="1">
    <location>
        <begin position="131"/>
        <end position="153"/>
    </location>
</feature>
<dbReference type="InterPro" id="IPR025671">
    <property type="entry name" value="HXXEE"/>
</dbReference>
<feature type="transmembrane region" description="Helical" evidence="1">
    <location>
        <begin position="107"/>
        <end position="125"/>
    </location>
</feature>
<protein>
    <recommendedName>
        <fullName evidence="4">HXXEE domain-containing protein</fullName>
    </recommendedName>
</protein>